<evidence type="ECO:0000256" key="4">
    <source>
        <dbReference type="ARBA" id="ARBA00022729"/>
    </source>
</evidence>
<keyword evidence="4 9" id="KW-0732">Signal</keyword>
<keyword evidence="12" id="KW-1185">Reference proteome</keyword>
<dbReference type="GO" id="GO:0016020">
    <property type="term" value="C:membrane"/>
    <property type="evidence" value="ECO:0007669"/>
    <property type="project" value="UniProtKB-SubCell"/>
</dbReference>
<reference evidence="12" key="1">
    <citation type="submission" date="2014-04" db="EMBL/GenBank/DDBJ databases">
        <title>Evolutionary Origins and Diversification of the Mycorrhizal Mutualists.</title>
        <authorList>
            <consortium name="DOE Joint Genome Institute"/>
            <consortium name="Mycorrhizal Genomics Consortium"/>
            <person name="Kohler A."/>
            <person name="Kuo A."/>
            <person name="Nagy L.G."/>
            <person name="Floudas D."/>
            <person name="Copeland A."/>
            <person name="Barry K.W."/>
            <person name="Cichocki N."/>
            <person name="Veneault-Fourrey C."/>
            <person name="LaButti K."/>
            <person name="Lindquist E.A."/>
            <person name="Lipzen A."/>
            <person name="Lundell T."/>
            <person name="Morin E."/>
            <person name="Murat C."/>
            <person name="Riley R."/>
            <person name="Ohm R."/>
            <person name="Sun H."/>
            <person name="Tunlid A."/>
            <person name="Henrissat B."/>
            <person name="Grigoriev I.V."/>
            <person name="Hibbett D.S."/>
            <person name="Martin F."/>
        </authorList>
    </citation>
    <scope>NUCLEOTIDE SEQUENCE [LARGE SCALE GENOMIC DNA]</scope>
    <source>
        <strain evidence="12">FD-334 SS-4</strain>
    </source>
</reference>
<evidence type="ECO:0000256" key="5">
    <source>
        <dbReference type="ARBA" id="ARBA00022989"/>
    </source>
</evidence>
<protein>
    <recommendedName>
        <fullName evidence="10">GOLD domain-containing protein</fullName>
    </recommendedName>
</protein>
<organism evidence="11 12">
    <name type="scientific">Hypholoma sublateritium (strain FD-334 SS-4)</name>
    <dbReference type="NCBI Taxonomy" id="945553"/>
    <lineage>
        <taxon>Eukaryota</taxon>
        <taxon>Fungi</taxon>
        <taxon>Dikarya</taxon>
        <taxon>Basidiomycota</taxon>
        <taxon>Agaricomycotina</taxon>
        <taxon>Agaricomycetes</taxon>
        <taxon>Agaricomycetidae</taxon>
        <taxon>Agaricales</taxon>
        <taxon>Agaricineae</taxon>
        <taxon>Strophariaceae</taxon>
        <taxon>Hypholoma</taxon>
    </lineage>
</organism>
<feature type="signal peptide" evidence="9">
    <location>
        <begin position="1"/>
        <end position="28"/>
    </location>
</feature>
<dbReference type="Proteomes" id="UP000054270">
    <property type="component" value="Unassembled WGS sequence"/>
</dbReference>
<evidence type="ECO:0000313" key="11">
    <source>
        <dbReference type="EMBL" id="KJA17569.1"/>
    </source>
</evidence>
<dbReference type="EMBL" id="KN817601">
    <property type="protein sequence ID" value="KJA17569.1"/>
    <property type="molecule type" value="Genomic_DNA"/>
</dbReference>
<evidence type="ECO:0000256" key="6">
    <source>
        <dbReference type="ARBA" id="ARBA00023136"/>
    </source>
</evidence>
<feature type="transmembrane region" description="Helical" evidence="8">
    <location>
        <begin position="197"/>
        <end position="220"/>
    </location>
</feature>
<evidence type="ECO:0000256" key="7">
    <source>
        <dbReference type="RuleBase" id="RU003827"/>
    </source>
</evidence>
<dbReference type="PROSITE" id="PS50866">
    <property type="entry name" value="GOLD"/>
    <property type="match status" value="1"/>
</dbReference>
<evidence type="ECO:0000259" key="10">
    <source>
        <dbReference type="PROSITE" id="PS50866"/>
    </source>
</evidence>
<dbReference type="SMART" id="SM01190">
    <property type="entry name" value="EMP24_GP25L"/>
    <property type="match status" value="1"/>
</dbReference>
<dbReference type="InterPro" id="IPR009038">
    <property type="entry name" value="GOLD_dom"/>
</dbReference>
<dbReference type="STRING" id="945553.A0A0D2NEW1"/>
<feature type="chain" id="PRO_5002259612" description="GOLD domain-containing protein" evidence="9">
    <location>
        <begin position="29"/>
        <end position="227"/>
    </location>
</feature>
<dbReference type="OMA" id="DVFEACF"/>
<sequence>MASAPRLFSLAPLPFLLLFLSFLYSVSAIKFNLPAYRYPPQKCIWNVAHTNALVIVTANVGPGEHQRVDIEIVDSGPNRNIYLNKKGIKGETRLAITTHSEGEVGVCLRNYVEGNHPVGSDERSALSRVIDLDIDIGADAVDYNAIANQESLSGLETEMRKLEGLVKEVVDEMNYLKKREERFTGTNFSTNSRVQNFAWFTILSLAGLGAWQIFHLRAFFKRKYLID</sequence>
<keyword evidence="3 7" id="KW-0812">Transmembrane</keyword>
<keyword evidence="5 8" id="KW-1133">Transmembrane helix</keyword>
<proteinExistence type="inferred from homology"/>
<comment type="subcellular location">
    <subcellularLocation>
        <location evidence="1 7">Membrane</location>
        <topology evidence="1 7">Single-pass type I membrane protein</topology>
    </subcellularLocation>
</comment>
<dbReference type="Pfam" id="PF01105">
    <property type="entry name" value="EMP24_GP25L"/>
    <property type="match status" value="1"/>
</dbReference>
<gene>
    <name evidence="11" type="ORF">HYPSUDRAFT_46179</name>
</gene>
<evidence type="ECO:0000256" key="9">
    <source>
        <dbReference type="SAM" id="SignalP"/>
    </source>
</evidence>
<accession>A0A0D2NEW1</accession>
<evidence type="ECO:0000256" key="3">
    <source>
        <dbReference type="ARBA" id="ARBA00022692"/>
    </source>
</evidence>
<dbReference type="PANTHER" id="PTHR22811">
    <property type="entry name" value="TRANSMEMBRANE EMP24 DOMAIN-CONTAINING PROTEIN"/>
    <property type="match status" value="1"/>
</dbReference>
<keyword evidence="6 8" id="KW-0472">Membrane</keyword>
<name>A0A0D2NEW1_HYPSF</name>
<evidence type="ECO:0000256" key="1">
    <source>
        <dbReference type="ARBA" id="ARBA00004479"/>
    </source>
</evidence>
<evidence type="ECO:0000313" key="12">
    <source>
        <dbReference type="Proteomes" id="UP000054270"/>
    </source>
</evidence>
<evidence type="ECO:0000256" key="8">
    <source>
        <dbReference type="SAM" id="Phobius"/>
    </source>
</evidence>
<comment type="similarity">
    <text evidence="2 7">Belongs to the EMP24/GP25L family.</text>
</comment>
<dbReference type="OrthoDB" id="759142at2759"/>
<dbReference type="InterPro" id="IPR015720">
    <property type="entry name" value="Emp24-like"/>
</dbReference>
<feature type="domain" description="GOLD" evidence="10">
    <location>
        <begin position="41"/>
        <end position="136"/>
    </location>
</feature>
<evidence type="ECO:0000256" key="2">
    <source>
        <dbReference type="ARBA" id="ARBA00007104"/>
    </source>
</evidence>
<dbReference type="AlphaFoldDB" id="A0A0D2NEW1"/>